<dbReference type="Gene3D" id="3.40.50.2300">
    <property type="match status" value="1"/>
</dbReference>
<dbReference type="GO" id="GO:0000160">
    <property type="term" value="P:phosphorelay signal transduction system"/>
    <property type="evidence" value="ECO:0007669"/>
    <property type="project" value="InterPro"/>
</dbReference>
<reference evidence="3 4" key="1">
    <citation type="submission" date="2019-11" db="EMBL/GenBank/DDBJ databases">
        <authorList>
            <person name="He Y."/>
        </authorList>
    </citation>
    <scope>NUCLEOTIDE SEQUENCE [LARGE SCALE GENOMIC DNA]</scope>
    <source>
        <strain evidence="3 4">SCSIO 58843</strain>
    </source>
</reference>
<dbReference type="PANTHER" id="PTHR43228">
    <property type="entry name" value="TWO-COMPONENT RESPONSE REGULATOR"/>
    <property type="match status" value="1"/>
</dbReference>
<keyword evidence="4" id="KW-1185">Reference proteome</keyword>
<dbReference type="InterPro" id="IPR052048">
    <property type="entry name" value="ST_Response_Regulator"/>
</dbReference>
<dbReference type="EMBL" id="CP045851">
    <property type="protein sequence ID" value="QGG94632.1"/>
    <property type="molecule type" value="Genomic_DNA"/>
</dbReference>
<dbReference type="AlphaFoldDB" id="A0A5Q2RIC4"/>
<dbReference type="InterPro" id="IPR011006">
    <property type="entry name" value="CheY-like_superfamily"/>
</dbReference>
<feature type="domain" description="Response regulatory" evidence="2">
    <location>
        <begin position="3"/>
        <end position="120"/>
    </location>
</feature>
<dbReference type="Pfam" id="PF00072">
    <property type="entry name" value="Response_reg"/>
    <property type="match status" value="1"/>
</dbReference>
<evidence type="ECO:0000259" key="2">
    <source>
        <dbReference type="PROSITE" id="PS50110"/>
    </source>
</evidence>
<dbReference type="InterPro" id="IPR001789">
    <property type="entry name" value="Sig_transdc_resp-reg_receiver"/>
</dbReference>
<feature type="modified residue" description="4-aspartylphosphate" evidence="1">
    <location>
        <position position="55"/>
    </location>
</feature>
<dbReference type="SUPFAM" id="SSF52172">
    <property type="entry name" value="CheY-like"/>
    <property type="match status" value="1"/>
</dbReference>
<evidence type="ECO:0000313" key="4">
    <source>
        <dbReference type="Proteomes" id="UP000334019"/>
    </source>
</evidence>
<dbReference type="PANTHER" id="PTHR43228:SF1">
    <property type="entry name" value="TWO-COMPONENT RESPONSE REGULATOR ARR22"/>
    <property type="match status" value="1"/>
</dbReference>
<keyword evidence="1" id="KW-0597">Phosphoprotein</keyword>
<dbReference type="SMART" id="SM00448">
    <property type="entry name" value="REC"/>
    <property type="match status" value="1"/>
</dbReference>
<dbReference type="RefSeq" id="WP_153758738.1">
    <property type="nucleotide sequence ID" value="NZ_CP045851.1"/>
</dbReference>
<dbReference type="PROSITE" id="PS50110">
    <property type="entry name" value="RESPONSE_REGULATORY"/>
    <property type="match status" value="1"/>
</dbReference>
<proteinExistence type="predicted"/>
<sequence length="120" mass="13013">MNKILLVDDSKTIRMLIKRNLRQAGFDQAEILEAEDGAQGLAVAKAENPDLILSDWNMPEMSGMEFLQALRADGIQTTFGFITSETTPTYKEQALAAGASFLLSKPFNADSFAEALGVVA</sequence>
<dbReference type="KEGG" id="atq:GH723_05640"/>
<gene>
    <name evidence="3" type="ORF">GH723_05640</name>
</gene>
<name>A0A5Q2RIC4_9ACTN</name>
<dbReference type="Proteomes" id="UP000334019">
    <property type="component" value="Chromosome"/>
</dbReference>
<protein>
    <submittedName>
        <fullName evidence="3">Response regulator</fullName>
    </submittedName>
</protein>
<evidence type="ECO:0000313" key="3">
    <source>
        <dbReference type="EMBL" id="QGG94632.1"/>
    </source>
</evidence>
<organism evidence="3 4">
    <name type="scientific">Actinomarinicola tropica</name>
    <dbReference type="NCBI Taxonomy" id="2789776"/>
    <lineage>
        <taxon>Bacteria</taxon>
        <taxon>Bacillati</taxon>
        <taxon>Actinomycetota</taxon>
        <taxon>Acidimicrobiia</taxon>
        <taxon>Acidimicrobiales</taxon>
        <taxon>Iamiaceae</taxon>
        <taxon>Actinomarinicola</taxon>
    </lineage>
</organism>
<accession>A0A5Q2RIC4</accession>
<evidence type="ECO:0000256" key="1">
    <source>
        <dbReference type="PROSITE-ProRule" id="PRU00169"/>
    </source>
</evidence>